<evidence type="ECO:0000313" key="3">
    <source>
        <dbReference type="Proteomes" id="UP001152622"/>
    </source>
</evidence>
<protein>
    <submittedName>
        <fullName evidence="2">Uncharacterized protein</fullName>
    </submittedName>
</protein>
<dbReference type="AlphaFoldDB" id="A0A9Q1FTU9"/>
<name>A0A9Q1FTU9_SYNKA</name>
<accession>A0A9Q1FTU9</accession>
<reference evidence="2" key="1">
    <citation type="journal article" date="2023" name="Science">
        <title>Genome structures resolve the early diversification of teleost fishes.</title>
        <authorList>
            <person name="Parey E."/>
            <person name="Louis A."/>
            <person name="Montfort J."/>
            <person name="Bouchez O."/>
            <person name="Roques C."/>
            <person name="Iampietro C."/>
            <person name="Lluch J."/>
            <person name="Castinel A."/>
            <person name="Donnadieu C."/>
            <person name="Desvignes T."/>
            <person name="Floi Bucao C."/>
            <person name="Jouanno E."/>
            <person name="Wen M."/>
            <person name="Mejri S."/>
            <person name="Dirks R."/>
            <person name="Jansen H."/>
            <person name="Henkel C."/>
            <person name="Chen W.J."/>
            <person name="Zahm M."/>
            <person name="Cabau C."/>
            <person name="Klopp C."/>
            <person name="Thompson A.W."/>
            <person name="Robinson-Rechavi M."/>
            <person name="Braasch I."/>
            <person name="Lecointre G."/>
            <person name="Bobe J."/>
            <person name="Postlethwait J.H."/>
            <person name="Berthelot C."/>
            <person name="Roest Crollius H."/>
            <person name="Guiguen Y."/>
        </authorList>
    </citation>
    <scope>NUCLEOTIDE SEQUENCE</scope>
    <source>
        <strain evidence="2">WJC10195</strain>
    </source>
</reference>
<keyword evidence="3" id="KW-1185">Reference proteome</keyword>
<comment type="caution">
    <text evidence="2">The sequence shown here is derived from an EMBL/GenBank/DDBJ whole genome shotgun (WGS) entry which is preliminary data.</text>
</comment>
<dbReference type="EMBL" id="JAINUF010000004">
    <property type="protein sequence ID" value="KAJ8365625.1"/>
    <property type="molecule type" value="Genomic_DNA"/>
</dbReference>
<dbReference type="Proteomes" id="UP001152622">
    <property type="component" value="Chromosome 4"/>
</dbReference>
<feature type="region of interest" description="Disordered" evidence="1">
    <location>
        <begin position="17"/>
        <end position="53"/>
    </location>
</feature>
<evidence type="ECO:0000313" key="2">
    <source>
        <dbReference type="EMBL" id="KAJ8365625.1"/>
    </source>
</evidence>
<organism evidence="2 3">
    <name type="scientific">Synaphobranchus kaupii</name>
    <name type="common">Kaup's arrowtooth eel</name>
    <dbReference type="NCBI Taxonomy" id="118154"/>
    <lineage>
        <taxon>Eukaryota</taxon>
        <taxon>Metazoa</taxon>
        <taxon>Chordata</taxon>
        <taxon>Craniata</taxon>
        <taxon>Vertebrata</taxon>
        <taxon>Euteleostomi</taxon>
        <taxon>Actinopterygii</taxon>
        <taxon>Neopterygii</taxon>
        <taxon>Teleostei</taxon>
        <taxon>Anguilliformes</taxon>
        <taxon>Synaphobranchidae</taxon>
        <taxon>Synaphobranchus</taxon>
    </lineage>
</organism>
<proteinExistence type="predicted"/>
<sequence>MLGRGLPLCLLITHKRSPPNLRTGSPRLRNKHRRPSRSNVGGYDQRAPSSTATCALPSPSVRLSVRPSEEEGPAFAIRDACVTNAAPLLSITSRVPAGCGGGILRRVGPSRERLRKTERGGVNGRCSGFLRPVPVPESSTIRLGLQQARFFSGAFNRLRQCDIQLAARLRPAREELRGPGALAWRPGSDHAGGKGYEEEKTFGGWPLQALAHMSACARAAGERVLPDL</sequence>
<gene>
    <name evidence="2" type="ORF">SKAU_G00144560</name>
</gene>
<evidence type="ECO:0000256" key="1">
    <source>
        <dbReference type="SAM" id="MobiDB-lite"/>
    </source>
</evidence>